<reference evidence="1" key="1">
    <citation type="submission" date="2021-06" db="EMBL/GenBank/DDBJ databases">
        <authorList>
            <person name="Kallberg Y."/>
            <person name="Tangrot J."/>
            <person name="Rosling A."/>
        </authorList>
    </citation>
    <scope>NUCLEOTIDE SEQUENCE</scope>
    <source>
        <strain evidence="1">IN212</strain>
    </source>
</reference>
<gene>
    <name evidence="1" type="ORF">RFULGI_LOCUS16324</name>
</gene>
<accession>A0A9N9JKP2</accession>
<keyword evidence="2" id="KW-1185">Reference proteome</keyword>
<organism evidence="1 2">
    <name type="scientific">Racocetra fulgida</name>
    <dbReference type="NCBI Taxonomy" id="60492"/>
    <lineage>
        <taxon>Eukaryota</taxon>
        <taxon>Fungi</taxon>
        <taxon>Fungi incertae sedis</taxon>
        <taxon>Mucoromycota</taxon>
        <taxon>Glomeromycotina</taxon>
        <taxon>Glomeromycetes</taxon>
        <taxon>Diversisporales</taxon>
        <taxon>Gigasporaceae</taxon>
        <taxon>Racocetra</taxon>
    </lineage>
</organism>
<protein>
    <submittedName>
        <fullName evidence="1">1570_t:CDS:1</fullName>
    </submittedName>
</protein>
<comment type="caution">
    <text evidence="1">The sequence shown here is derived from an EMBL/GenBank/DDBJ whole genome shotgun (WGS) entry which is preliminary data.</text>
</comment>
<feature type="non-terminal residue" evidence="1">
    <location>
        <position position="84"/>
    </location>
</feature>
<sequence length="84" mass="9313">AIEAKVNSLKASSQLHSNFIEGLSQLIQALDTFLNASSQDSYSEDFYIKKILKTSGSFQGKKWFSNAAISAAEDQDQYESDEDI</sequence>
<evidence type="ECO:0000313" key="1">
    <source>
        <dbReference type="EMBL" id="CAG8786727.1"/>
    </source>
</evidence>
<dbReference type="EMBL" id="CAJVPZ010057316">
    <property type="protein sequence ID" value="CAG8786727.1"/>
    <property type="molecule type" value="Genomic_DNA"/>
</dbReference>
<proteinExistence type="predicted"/>
<name>A0A9N9JKP2_9GLOM</name>
<dbReference type="Proteomes" id="UP000789396">
    <property type="component" value="Unassembled WGS sequence"/>
</dbReference>
<feature type="non-terminal residue" evidence="1">
    <location>
        <position position="1"/>
    </location>
</feature>
<dbReference type="OrthoDB" id="2388998at2759"/>
<dbReference type="AlphaFoldDB" id="A0A9N9JKP2"/>
<evidence type="ECO:0000313" key="2">
    <source>
        <dbReference type="Proteomes" id="UP000789396"/>
    </source>
</evidence>